<evidence type="ECO:0000256" key="10">
    <source>
        <dbReference type="ARBA" id="ARBA00023004"/>
    </source>
</evidence>
<dbReference type="InterPro" id="IPR058240">
    <property type="entry name" value="rSAM_sf"/>
</dbReference>
<reference evidence="14 15" key="1">
    <citation type="submission" date="2017-11" db="EMBL/GenBank/DDBJ databases">
        <title>Evolution of Phototrophy in the Chloroflexi Phylum Driven by Horizontal Gene Transfer.</title>
        <authorList>
            <person name="Ward L.M."/>
            <person name="Hemp J."/>
            <person name="Shih P.M."/>
            <person name="Mcglynn S.E."/>
            <person name="Fischer W."/>
        </authorList>
    </citation>
    <scope>NUCLEOTIDE SEQUENCE [LARGE SCALE GENOMIC DNA]</scope>
    <source>
        <strain evidence="14">JP3_7</strain>
    </source>
</reference>
<evidence type="ECO:0000256" key="5">
    <source>
        <dbReference type="ARBA" id="ARBA00022603"/>
    </source>
</evidence>
<keyword evidence="7 12" id="KW-0949">S-adenosyl-L-methionine</keyword>
<dbReference type="PROSITE" id="PS51918">
    <property type="entry name" value="RADICAL_SAM"/>
    <property type="match status" value="1"/>
</dbReference>
<comment type="caution">
    <text evidence="14">The sequence shown here is derived from an EMBL/GenBank/DDBJ whole genome shotgun (WGS) entry which is preliminary data.</text>
</comment>
<dbReference type="PANTHER" id="PTHR30544">
    <property type="entry name" value="23S RRNA METHYLTRANSFERASE"/>
    <property type="match status" value="1"/>
</dbReference>
<feature type="binding site" evidence="12">
    <location>
        <position position="117"/>
    </location>
    <ligand>
        <name>[4Fe-4S] cluster</name>
        <dbReference type="ChEBI" id="CHEBI:49883"/>
        <note>4Fe-4S-S-AdoMet</note>
    </ligand>
</feature>
<dbReference type="PANTHER" id="PTHR30544:SF5">
    <property type="entry name" value="RADICAL SAM CORE DOMAIN-CONTAINING PROTEIN"/>
    <property type="match status" value="1"/>
</dbReference>
<feature type="binding site" evidence="12">
    <location>
        <position position="311"/>
    </location>
    <ligand>
        <name>S-adenosyl-L-methionine</name>
        <dbReference type="ChEBI" id="CHEBI:59789"/>
    </ligand>
</feature>
<protein>
    <recommendedName>
        <fullName evidence="12">Probable dual-specificity RNA methyltransferase RlmN</fullName>
        <ecNumber evidence="12">2.1.1.192</ecNumber>
    </recommendedName>
    <alternativeName>
        <fullName evidence="12">23S rRNA (adenine(2503)-C(2))-methyltransferase</fullName>
    </alternativeName>
    <alternativeName>
        <fullName evidence="12">23S rRNA m2A2503 methyltransferase</fullName>
    </alternativeName>
    <alternativeName>
        <fullName evidence="12">Ribosomal RNA large subunit methyltransferase N</fullName>
    </alternativeName>
    <alternativeName>
        <fullName evidence="12">tRNA (adenine(37)-C(2))-methyltransferase</fullName>
    </alternativeName>
    <alternativeName>
        <fullName evidence="12">tRNA m2A37 methyltransferase</fullName>
    </alternativeName>
</protein>
<evidence type="ECO:0000256" key="3">
    <source>
        <dbReference type="ARBA" id="ARBA00022490"/>
    </source>
</evidence>
<evidence type="ECO:0000259" key="13">
    <source>
        <dbReference type="PROSITE" id="PS51918"/>
    </source>
</evidence>
<dbReference type="EC" id="2.1.1.192" evidence="12"/>
<gene>
    <name evidence="12 14" type="primary">rlmN</name>
    <name evidence="14" type="ORF">CUN48_01660</name>
</gene>
<comment type="cofactor">
    <cofactor evidence="12">
        <name>[4Fe-4S] cluster</name>
        <dbReference type="ChEBI" id="CHEBI:49883"/>
    </cofactor>
    <text evidence="12">Binds 1 [4Fe-4S] cluster. The cluster is coordinated with 3 cysteines and an exchangeable S-adenosyl-L-methionine.</text>
</comment>
<evidence type="ECO:0000256" key="6">
    <source>
        <dbReference type="ARBA" id="ARBA00022679"/>
    </source>
</evidence>
<comment type="miscellaneous">
    <text evidence="12">Reaction proceeds by a ping-pong mechanism involving intermediate methylation of a conserved cysteine residue.</text>
</comment>
<evidence type="ECO:0000256" key="7">
    <source>
        <dbReference type="ARBA" id="ARBA00022691"/>
    </source>
</evidence>
<dbReference type="InterPro" id="IPR013785">
    <property type="entry name" value="Aldolase_TIM"/>
</dbReference>
<evidence type="ECO:0000256" key="11">
    <source>
        <dbReference type="ARBA" id="ARBA00023014"/>
    </source>
</evidence>
<feature type="binding site" evidence="12">
    <location>
        <position position="205"/>
    </location>
    <ligand>
        <name>S-adenosyl-L-methionine</name>
        <dbReference type="ChEBI" id="CHEBI:59789"/>
    </ligand>
</feature>
<evidence type="ECO:0000256" key="12">
    <source>
        <dbReference type="HAMAP-Rule" id="MF_01849"/>
    </source>
</evidence>
<feature type="active site" description="S-methylcysteine intermediate" evidence="12">
    <location>
        <position position="354"/>
    </location>
</feature>
<keyword evidence="5 12" id="KW-0489">Methyltransferase</keyword>
<dbReference type="Pfam" id="PF21016">
    <property type="entry name" value="RlmN_N"/>
    <property type="match status" value="1"/>
</dbReference>
<dbReference type="GO" id="GO:0005737">
    <property type="term" value="C:cytoplasm"/>
    <property type="evidence" value="ECO:0007669"/>
    <property type="project" value="UniProtKB-SubCell"/>
</dbReference>
<comment type="catalytic activity">
    <reaction evidence="12">
        <text>adenosine(37) in tRNA + 2 reduced [2Fe-2S]-[ferredoxin] + 2 S-adenosyl-L-methionine = 2-methyladenosine(37) in tRNA + 5'-deoxyadenosine + L-methionine + 2 oxidized [2Fe-2S]-[ferredoxin] + S-adenosyl-L-homocysteine</text>
        <dbReference type="Rhea" id="RHEA:43332"/>
        <dbReference type="Rhea" id="RHEA-COMP:10000"/>
        <dbReference type="Rhea" id="RHEA-COMP:10001"/>
        <dbReference type="Rhea" id="RHEA-COMP:10162"/>
        <dbReference type="Rhea" id="RHEA-COMP:10485"/>
        <dbReference type="ChEBI" id="CHEBI:17319"/>
        <dbReference type="ChEBI" id="CHEBI:33737"/>
        <dbReference type="ChEBI" id="CHEBI:33738"/>
        <dbReference type="ChEBI" id="CHEBI:57844"/>
        <dbReference type="ChEBI" id="CHEBI:57856"/>
        <dbReference type="ChEBI" id="CHEBI:59789"/>
        <dbReference type="ChEBI" id="CHEBI:74411"/>
        <dbReference type="ChEBI" id="CHEBI:74497"/>
        <dbReference type="EC" id="2.1.1.192"/>
    </reaction>
</comment>
<evidence type="ECO:0000313" key="15">
    <source>
        <dbReference type="Proteomes" id="UP000230790"/>
    </source>
</evidence>
<comment type="caution">
    <text evidence="12">Lacks conserved residue(s) required for the propagation of feature annotation.</text>
</comment>
<dbReference type="GO" id="GO:0030488">
    <property type="term" value="P:tRNA methylation"/>
    <property type="evidence" value="ECO:0007669"/>
    <property type="project" value="UniProtKB-UniRule"/>
</dbReference>
<dbReference type="SFLD" id="SFLDF00275">
    <property type="entry name" value="adenosine_C2_methyltransferase"/>
    <property type="match status" value="1"/>
</dbReference>
<keyword evidence="2 12" id="KW-0004">4Fe-4S</keyword>
<dbReference type="AlphaFoldDB" id="A0A2M8QG39"/>
<dbReference type="GO" id="GO:0000049">
    <property type="term" value="F:tRNA binding"/>
    <property type="evidence" value="ECO:0007669"/>
    <property type="project" value="UniProtKB-UniRule"/>
</dbReference>
<feature type="domain" description="Radical SAM core" evidence="13">
    <location>
        <begin position="103"/>
        <end position="349"/>
    </location>
</feature>
<dbReference type="FunFam" id="3.20.20.70:FF:000014">
    <property type="entry name" value="Probable dual-specificity RNA methyltransferase RlmN"/>
    <property type="match status" value="1"/>
</dbReference>
<comment type="similarity">
    <text evidence="12">Belongs to the radical SAM superfamily. RlmN family.</text>
</comment>
<dbReference type="NCBIfam" id="TIGR00048">
    <property type="entry name" value="rRNA_mod_RlmN"/>
    <property type="match status" value="1"/>
</dbReference>
<dbReference type="GO" id="GO:0070475">
    <property type="term" value="P:rRNA base methylation"/>
    <property type="evidence" value="ECO:0007669"/>
    <property type="project" value="UniProtKB-UniRule"/>
</dbReference>
<keyword evidence="10 12" id="KW-0408">Iron</keyword>
<dbReference type="InterPro" id="IPR004383">
    <property type="entry name" value="rRNA_lsu_MTrfase_RlmN/Cfr"/>
</dbReference>
<dbReference type="InterPro" id="IPR040072">
    <property type="entry name" value="Methyltransferase_A"/>
</dbReference>
<dbReference type="GO" id="GO:0002935">
    <property type="term" value="F:tRNA (adenine(37)-C2)-methyltransferase activity"/>
    <property type="evidence" value="ECO:0007669"/>
    <property type="project" value="UniProtKB-UniRule"/>
</dbReference>
<dbReference type="SFLD" id="SFLDG01062">
    <property type="entry name" value="methyltransferase_(Class_A)"/>
    <property type="match status" value="1"/>
</dbReference>
<accession>A0A2M8QG39</accession>
<keyword evidence="11 12" id="KW-0411">Iron-sulfur</keyword>
<comment type="function">
    <text evidence="12">Specifically methylates position 2 of adenine 2503 in 23S rRNA and position 2 of adenine 37 in tRNAs.</text>
</comment>
<evidence type="ECO:0000313" key="14">
    <source>
        <dbReference type="EMBL" id="PJF48781.1"/>
    </source>
</evidence>
<evidence type="ECO:0000256" key="1">
    <source>
        <dbReference type="ARBA" id="ARBA00004496"/>
    </source>
</evidence>
<evidence type="ECO:0000256" key="2">
    <source>
        <dbReference type="ARBA" id="ARBA00022485"/>
    </source>
</evidence>
<dbReference type="HAMAP" id="MF_01849">
    <property type="entry name" value="RNA_methyltr_RlmN"/>
    <property type="match status" value="1"/>
</dbReference>
<dbReference type="Proteomes" id="UP000230790">
    <property type="component" value="Unassembled WGS sequence"/>
</dbReference>
<comment type="catalytic activity">
    <reaction evidence="12">
        <text>adenosine(2503) in 23S rRNA + 2 reduced [2Fe-2S]-[ferredoxin] + 2 S-adenosyl-L-methionine = 2-methyladenosine(2503) in 23S rRNA + 5'-deoxyadenosine + L-methionine + 2 oxidized [2Fe-2S]-[ferredoxin] + S-adenosyl-L-homocysteine</text>
        <dbReference type="Rhea" id="RHEA:42916"/>
        <dbReference type="Rhea" id="RHEA-COMP:10000"/>
        <dbReference type="Rhea" id="RHEA-COMP:10001"/>
        <dbReference type="Rhea" id="RHEA-COMP:10152"/>
        <dbReference type="Rhea" id="RHEA-COMP:10282"/>
        <dbReference type="ChEBI" id="CHEBI:17319"/>
        <dbReference type="ChEBI" id="CHEBI:33737"/>
        <dbReference type="ChEBI" id="CHEBI:33738"/>
        <dbReference type="ChEBI" id="CHEBI:57844"/>
        <dbReference type="ChEBI" id="CHEBI:57856"/>
        <dbReference type="ChEBI" id="CHEBI:59789"/>
        <dbReference type="ChEBI" id="CHEBI:74411"/>
        <dbReference type="ChEBI" id="CHEBI:74497"/>
        <dbReference type="EC" id="2.1.1.192"/>
    </reaction>
</comment>
<keyword evidence="12" id="KW-1015">Disulfide bond</keyword>
<keyword evidence="4 12" id="KW-0698">rRNA processing</keyword>
<feature type="binding site" evidence="12">
    <location>
        <position position="121"/>
    </location>
    <ligand>
        <name>[4Fe-4S] cluster</name>
        <dbReference type="ChEBI" id="CHEBI:49883"/>
        <note>4Fe-4S-S-AdoMet</note>
    </ligand>
</feature>
<dbReference type="InterPro" id="IPR048641">
    <property type="entry name" value="RlmN_N"/>
</dbReference>
<feature type="binding site" evidence="12">
    <location>
        <position position="124"/>
    </location>
    <ligand>
        <name>[4Fe-4S] cluster</name>
        <dbReference type="ChEBI" id="CHEBI:49883"/>
        <note>4Fe-4S-S-AdoMet</note>
    </ligand>
</feature>
<keyword evidence="6 12" id="KW-0808">Transferase</keyword>
<dbReference type="EMBL" id="PGTN01000006">
    <property type="protein sequence ID" value="PJF48781.1"/>
    <property type="molecule type" value="Genomic_DNA"/>
</dbReference>
<feature type="active site" description="Proton acceptor" evidence="12">
    <location>
        <position position="96"/>
    </location>
</feature>
<keyword evidence="3 12" id="KW-0963">Cytoplasm</keyword>
<evidence type="ECO:0000256" key="4">
    <source>
        <dbReference type="ARBA" id="ARBA00022552"/>
    </source>
</evidence>
<keyword evidence="8 12" id="KW-0819">tRNA processing</keyword>
<comment type="subcellular location">
    <subcellularLocation>
        <location evidence="1 12">Cytoplasm</location>
    </subcellularLocation>
</comment>
<organism evidence="14 15">
    <name type="scientific">Candidatus Thermofonsia Clade 3 bacterium</name>
    <dbReference type="NCBI Taxonomy" id="2364212"/>
    <lineage>
        <taxon>Bacteria</taxon>
        <taxon>Bacillati</taxon>
        <taxon>Chloroflexota</taxon>
        <taxon>Candidatus Thermofontia</taxon>
        <taxon>Candidatus Thermofonsia Clade 3</taxon>
    </lineage>
</organism>
<dbReference type="SUPFAM" id="SSF102114">
    <property type="entry name" value="Radical SAM enzymes"/>
    <property type="match status" value="1"/>
</dbReference>
<name>A0A2M8QG39_9CHLR</name>
<dbReference type="Pfam" id="PF04055">
    <property type="entry name" value="Radical_SAM"/>
    <property type="match status" value="1"/>
</dbReference>
<sequence>MQTPIPLSLYDLTCEQLAHQLAEWGEPAFRARQVWHWLYQRLASSIDEMTDLPRPLRDRLKQTYVLGRMTLVTEQHSSDGWTRKWLFRLADGSEIETVLMEYDGLRRTACVSSQAGCAMGCSFCATGQMGFLRNLRSGEIVEQALWAARALRDKTHGNERLSNLVLMGMGEPFANYNNVMEAARRLMTPEHEGGFGLGARKITLSTVGLVAGIRRFAEEAAQINLAVSLHAATDALRDQLVPINRRYPLRELTAATRDYLRKTNRRVSYEWALIDGVNDTVEQARALVELVRQTNPRAGVNLVHVNLIPLNPTSGYDGHASRRARIHRFRDVLTQADIPNTLRIRRGIDINAGCGQLKAKTAQTGLENQTGG</sequence>
<dbReference type="GO" id="GO:0046872">
    <property type="term" value="F:metal ion binding"/>
    <property type="evidence" value="ECO:0007669"/>
    <property type="project" value="UniProtKB-KW"/>
</dbReference>
<dbReference type="InterPro" id="IPR007197">
    <property type="entry name" value="rSAM"/>
</dbReference>
<dbReference type="PIRSF" id="PIRSF006004">
    <property type="entry name" value="CHP00048"/>
    <property type="match status" value="1"/>
</dbReference>
<evidence type="ECO:0000256" key="8">
    <source>
        <dbReference type="ARBA" id="ARBA00022694"/>
    </source>
</evidence>
<dbReference type="GO" id="GO:0019843">
    <property type="term" value="F:rRNA binding"/>
    <property type="evidence" value="ECO:0007669"/>
    <property type="project" value="UniProtKB-UniRule"/>
</dbReference>
<dbReference type="GO" id="GO:0051539">
    <property type="term" value="F:4 iron, 4 sulfur cluster binding"/>
    <property type="evidence" value="ECO:0007669"/>
    <property type="project" value="UniProtKB-UniRule"/>
</dbReference>
<evidence type="ECO:0000256" key="9">
    <source>
        <dbReference type="ARBA" id="ARBA00022723"/>
    </source>
</evidence>
<feature type="binding site" evidence="12">
    <location>
        <begin position="228"/>
        <end position="230"/>
    </location>
    <ligand>
        <name>S-adenosyl-L-methionine</name>
        <dbReference type="ChEBI" id="CHEBI:59789"/>
    </ligand>
</feature>
<dbReference type="CDD" id="cd01335">
    <property type="entry name" value="Radical_SAM"/>
    <property type="match status" value="1"/>
</dbReference>
<dbReference type="Gene3D" id="3.20.20.70">
    <property type="entry name" value="Aldolase class I"/>
    <property type="match status" value="1"/>
</dbReference>
<feature type="binding site" evidence="12">
    <location>
        <begin position="170"/>
        <end position="171"/>
    </location>
    <ligand>
        <name>S-adenosyl-L-methionine</name>
        <dbReference type="ChEBI" id="CHEBI:59789"/>
    </ligand>
</feature>
<dbReference type="Gene3D" id="1.10.150.530">
    <property type="match status" value="1"/>
</dbReference>
<dbReference type="GO" id="GO:0070040">
    <property type="term" value="F:rRNA (adenine(2503)-C2-)-methyltransferase activity"/>
    <property type="evidence" value="ECO:0007669"/>
    <property type="project" value="UniProtKB-UniRule"/>
</dbReference>
<dbReference type="InterPro" id="IPR027492">
    <property type="entry name" value="RNA_MTrfase_RlmN"/>
</dbReference>
<dbReference type="SFLD" id="SFLDS00029">
    <property type="entry name" value="Radical_SAM"/>
    <property type="match status" value="1"/>
</dbReference>
<proteinExistence type="inferred from homology"/>
<keyword evidence="9 12" id="KW-0479">Metal-binding</keyword>